<feature type="transmembrane region" description="Helical" evidence="8">
    <location>
        <begin position="103"/>
        <end position="120"/>
    </location>
</feature>
<feature type="transmembrane region" description="Helical" evidence="8">
    <location>
        <begin position="177"/>
        <end position="195"/>
    </location>
</feature>
<dbReference type="InterPro" id="IPR019756">
    <property type="entry name" value="Pept_S26A_signal_pept_1_Ser-AS"/>
</dbReference>
<feature type="transmembrane region" description="Helical" evidence="8">
    <location>
        <begin position="12"/>
        <end position="28"/>
    </location>
</feature>
<dbReference type="Pfam" id="PF10502">
    <property type="entry name" value="Peptidase_S26"/>
    <property type="match status" value="1"/>
</dbReference>
<accession>A0A401II54</accession>
<evidence type="ECO:0000313" key="10">
    <source>
        <dbReference type="EMBL" id="GBF80995.1"/>
    </source>
</evidence>
<comment type="similarity">
    <text evidence="3 8">Belongs to the peptidase S26 family.</text>
</comment>
<reference evidence="11" key="1">
    <citation type="submission" date="2017-05" db="EMBL/GenBank/DDBJ databases">
        <title>Physiological properties and genetic analysis related to exopolysaccharide production of fresh-water unicellular cyanobacterium Aphanothece sacrum, Suizenji Nori, that has been cultured as a food source in Japan.</title>
        <authorList>
            <person name="Kanesaki Y."/>
            <person name="Yoshikawa S."/>
            <person name="Ohki K."/>
        </authorList>
    </citation>
    <scope>NUCLEOTIDE SEQUENCE [LARGE SCALE GENOMIC DNA]</scope>
    <source>
        <strain evidence="11">FPU1</strain>
    </source>
</reference>
<dbReference type="GO" id="GO:0004252">
    <property type="term" value="F:serine-type endopeptidase activity"/>
    <property type="evidence" value="ECO:0007669"/>
    <property type="project" value="InterPro"/>
</dbReference>
<comment type="catalytic activity">
    <reaction evidence="1 8">
        <text>Cleavage of hydrophobic, N-terminal signal or leader sequences from secreted and periplasmic proteins.</text>
        <dbReference type="EC" id="3.4.21.89"/>
    </reaction>
</comment>
<dbReference type="RefSeq" id="WP_227873518.1">
    <property type="nucleotide sequence ID" value="NZ_BDQK01000013.1"/>
</dbReference>
<evidence type="ECO:0000259" key="9">
    <source>
        <dbReference type="Pfam" id="PF10502"/>
    </source>
</evidence>
<gene>
    <name evidence="10" type="ORF">AsFPU1_2404</name>
</gene>
<feature type="transmembrane region" description="Helical" evidence="8">
    <location>
        <begin position="35"/>
        <end position="54"/>
    </location>
</feature>
<evidence type="ECO:0000256" key="1">
    <source>
        <dbReference type="ARBA" id="ARBA00000677"/>
    </source>
</evidence>
<dbReference type="PANTHER" id="PTHR43390">
    <property type="entry name" value="SIGNAL PEPTIDASE I"/>
    <property type="match status" value="1"/>
</dbReference>
<dbReference type="InterPro" id="IPR019533">
    <property type="entry name" value="Peptidase_S26"/>
</dbReference>
<dbReference type="Gene3D" id="2.10.109.10">
    <property type="entry name" value="Umud Fragment, subunit A"/>
    <property type="match status" value="1"/>
</dbReference>
<evidence type="ECO:0000256" key="2">
    <source>
        <dbReference type="ARBA" id="ARBA00004401"/>
    </source>
</evidence>
<evidence type="ECO:0000313" key="11">
    <source>
        <dbReference type="Proteomes" id="UP000287247"/>
    </source>
</evidence>
<dbReference type="PROSITE" id="PS00501">
    <property type="entry name" value="SPASE_I_1"/>
    <property type="match status" value="1"/>
</dbReference>
<dbReference type="InterPro" id="IPR036286">
    <property type="entry name" value="LexA/Signal_pep-like_sf"/>
</dbReference>
<dbReference type="SUPFAM" id="SSF51306">
    <property type="entry name" value="LexA/Signal peptidase"/>
    <property type="match status" value="1"/>
</dbReference>
<organism evidence="10 11">
    <name type="scientific">Aphanothece sacrum FPU1</name>
    <dbReference type="NCBI Taxonomy" id="1920663"/>
    <lineage>
        <taxon>Bacteria</taxon>
        <taxon>Bacillati</taxon>
        <taxon>Cyanobacteriota</taxon>
        <taxon>Cyanophyceae</taxon>
        <taxon>Oscillatoriophycideae</taxon>
        <taxon>Chroococcales</taxon>
        <taxon>Aphanothecaceae</taxon>
        <taxon>Aphanothece</taxon>
    </lineage>
</organism>
<dbReference type="InterPro" id="IPR019758">
    <property type="entry name" value="Pept_S26A_signal_pept_1_CS"/>
</dbReference>
<evidence type="ECO:0000256" key="4">
    <source>
        <dbReference type="ARBA" id="ARBA00013208"/>
    </source>
</evidence>
<name>A0A401II54_APHSA</name>
<evidence type="ECO:0000256" key="8">
    <source>
        <dbReference type="RuleBase" id="RU362042"/>
    </source>
</evidence>
<dbReference type="PROSITE" id="PS00761">
    <property type="entry name" value="SPASE_I_3"/>
    <property type="match status" value="1"/>
</dbReference>
<proteinExistence type="inferred from homology"/>
<evidence type="ECO:0000256" key="5">
    <source>
        <dbReference type="ARBA" id="ARBA00022670"/>
    </source>
</evidence>
<feature type="active site" evidence="7">
    <location>
        <position position="212"/>
    </location>
</feature>
<keyword evidence="5 8" id="KW-0645">Protease</keyword>
<dbReference type="GO" id="GO:0009003">
    <property type="term" value="F:signal peptidase activity"/>
    <property type="evidence" value="ECO:0007669"/>
    <property type="project" value="UniProtKB-EC"/>
</dbReference>
<keyword evidence="8" id="KW-0812">Transmembrane</keyword>
<keyword evidence="11" id="KW-1185">Reference proteome</keyword>
<evidence type="ECO:0000256" key="6">
    <source>
        <dbReference type="ARBA" id="ARBA00022801"/>
    </source>
</evidence>
<feature type="active site" evidence="7">
    <location>
        <position position="260"/>
    </location>
</feature>
<dbReference type="EC" id="3.4.21.89" evidence="4 8"/>
<dbReference type="InterPro" id="IPR000223">
    <property type="entry name" value="Pept_S26A_signal_pept_1"/>
</dbReference>
<dbReference type="NCBIfam" id="TIGR02227">
    <property type="entry name" value="sigpep_I_bact"/>
    <property type="match status" value="1"/>
</dbReference>
<comment type="caution">
    <text evidence="10">The sequence shown here is derived from an EMBL/GenBank/DDBJ whole genome shotgun (WGS) entry which is preliminary data.</text>
</comment>
<protein>
    <recommendedName>
        <fullName evidence="4 8">Signal peptidase I</fullName>
        <ecNumber evidence="4 8">3.4.21.89</ecNumber>
    </recommendedName>
</protein>
<dbReference type="CDD" id="cd06530">
    <property type="entry name" value="S26_SPase_I"/>
    <property type="match status" value="1"/>
</dbReference>
<keyword evidence="6 8" id="KW-0378">Hydrolase</keyword>
<dbReference type="GO" id="GO:0005886">
    <property type="term" value="C:plasma membrane"/>
    <property type="evidence" value="ECO:0007669"/>
    <property type="project" value="UniProtKB-SubCell"/>
</dbReference>
<dbReference type="Proteomes" id="UP000287247">
    <property type="component" value="Unassembled WGS sequence"/>
</dbReference>
<dbReference type="AlphaFoldDB" id="A0A401II54"/>
<comment type="caution">
    <text evidence="8">Lacks conserved residue(s) required for the propagation of feature annotation.</text>
</comment>
<dbReference type="PRINTS" id="PR00727">
    <property type="entry name" value="LEADERPTASE"/>
</dbReference>
<keyword evidence="8" id="KW-1133">Transmembrane helix</keyword>
<keyword evidence="8" id="KW-0472">Membrane</keyword>
<dbReference type="GO" id="GO:0006465">
    <property type="term" value="P:signal peptide processing"/>
    <property type="evidence" value="ECO:0007669"/>
    <property type="project" value="InterPro"/>
</dbReference>
<evidence type="ECO:0000256" key="7">
    <source>
        <dbReference type="PIRSR" id="PIRSR600223-1"/>
    </source>
</evidence>
<dbReference type="PANTHER" id="PTHR43390:SF1">
    <property type="entry name" value="CHLOROPLAST PROCESSING PEPTIDASE"/>
    <property type="match status" value="1"/>
</dbReference>
<comment type="subcellular location">
    <subcellularLocation>
        <location evidence="2">Cell membrane</location>
        <topology evidence="2">Single-pass type II membrane protein</topology>
    </subcellularLocation>
    <subcellularLocation>
        <location evidence="8">Membrane</location>
        <topology evidence="8">Single-pass type II membrane protein</topology>
    </subcellularLocation>
</comment>
<feature type="domain" description="Peptidase S26" evidence="9">
    <location>
        <begin position="203"/>
        <end position="337"/>
    </location>
</feature>
<feature type="transmembrane region" description="Helical" evidence="8">
    <location>
        <begin position="60"/>
        <end position="82"/>
    </location>
</feature>
<dbReference type="EMBL" id="BDQK01000013">
    <property type="protein sequence ID" value="GBF80995.1"/>
    <property type="molecule type" value="Genomic_DNA"/>
</dbReference>
<evidence type="ECO:0000256" key="3">
    <source>
        <dbReference type="ARBA" id="ARBA00009370"/>
    </source>
</evidence>
<sequence length="351" mass="40014">MSRLEVEKDPWLAVNLSMFFPGIGQFYGEYILKGIIFFSGQLTLLIMTFLHIFAADGNTVTGLICLGMAIIIYLVNILDAHLGIYNKRRDKLLEKIPRKHKNPWFSLFASRILPGLGHLYLQKPRIGLTLLVGSIILFSLDDFIPKLLIITPMITAIATYDSYGIFPGYQSRWQRSLVTIMAVLIFFIGLMGNYFPQWLGERFERFIIPSESMKPTLKVGDIVFVSKSPDYVPQRGDIVVFTAPENLKARDPNVSDYYIKRIIGTPGNEVRIVQGTVYINNQPLEETYIAQAPQYQLNSQLIKDNTYLVLGDNRNDSFDSHIWGTLPKDFIVGKAYKIGWPPHRIQSLEVK</sequence>